<name>A0A6A4FZW9_9STRA</name>
<dbReference type="Proteomes" id="UP000434957">
    <property type="component" value="Unassembled WGS sequence"/>
</dbReference>
<feature type="signal peptide" evidence="1">
    <location>
        <begin position="1"/>
        <end position="34"/>
    </location>
</feature>
<evidence type="ECO:0000256" key="1">
    <source>
        <dbReference type="SAM" id="SignalP"/>
    </source>
</evidence>
<evidence type="ECO:0000313" key="2">
    <source>
        <dbReference type="EMBL" id="KAE9050083.1"/>
    </source>
</evidence>
<sequence length="199" mass="22264">MALRKHARSWTCGKRLSTRLFTIFAAAMVTCTKSAPRCQQKGNVLWLLWRLQLRFSVILGGHPPGCFDAFVQYCDQRGRPLSPDGLTTRELRFYIKYLNDRCGSSRTSQISIRVFDDNLLGGVNGKNASEVLVKCALADGVYVRAAYISLRATHCFAIQVSSGDKFIYDDSNVAVGIEAYDTAWVMGIIVLRRIALYLP</sequence>
<organism evidence="3 5">
    <name type="scientific">Phytophthora rubi</name>
    <dbReference type="NCBI Taxonomy" id="129364"/>
    <lineage>
        <taxon>Eukaryota</taxon>
        <taxon>Sar</taxon>
        <taxon>Stramenopiles</taxon>
        <taxon>Oomycota</taxon>
        <taxon>Peronosporomycetes</taxon>
        <taxon>Peronosporales</taxon>
        <taxon>Peronosporaceae</taxon>
        <taxon>Phytophthora</taxon>
    </lineage>
</organism>
<dbReference type="EMBL" id="QXFV01000095">
    <property type="protein sequence ID" value="KAE9050083.1"/>
    <property type="molecule type" value="Genomic_DNA"/>
</dbReference>
<comment type="caution">
    <text evidence="3">The sequence shown here is derived from an EMBL/GenBank/DDBJ whole genome shotgun (WGS) entry which is preliminary data.</text>
</comment>
<accession>A0A6A4FZW9</accession>
<gene>
    <name evidence="2" type="ORF">PR001_g2717</name>
    <name evidence="3" type="ORF">PR003_g3290</name>
</gene>
<dbReference type="Proteomes" id="UP000429607">
    <property type="component" value="Unassembled WGS sequence"/>
</dbReference>
<keyword evidence="5" id="KW-1185">Reference proteome</keyword>
<keyword evidence="1" id="KW-0732">Signal</keyword>
<reference evidence="3 5" key="1">
    <citation type="submission" date="2018-08" db="EMBL/GenBank/DDBJ databases">
        <title>Genomic investigation of the strawberry pathogen Phytophthora fragariae indicates pathogenicity is determined by transcriptional variation in three key races.</title>
        <authorList>
            <person name="Adams T.M."/>
            <person name="Armitage A.D."/>
            <person name="Sobczyk M.K."/>
            <person name="Bates H.J."/>
            <person name="Dunwell J.M."/>
            <person name="Nellist C.F."/>
            <person name="Harrison R.J."/>
        </authorList>
    </citation>
    <scope>NUCLEOTIDE SEQUENCE [LARGE SCALE GENOMIC DNA]</scope>
    <source>
        <strain evidence="2 4">SCRP249</strain>
        <strain evidence="3 5">SCRP333</strain>
    </source>
</reference>
<dbReference type="EMBL" id="QXFT01000113">
    <property type="protein sequence ID" value="KAE9354600.1"/>
    <property type="molecule type" value="Genomic_DNA"/>
</dbReference>
<feature type="chain" id="PRO_5036167848" evidence="1">
    <location>
        <begin position="35"/>
        <end position="199"/>
    </location>
</feature>
<evidence type="ECO:0000313" key="4">
    <source>
        <dbReference type="Proteomes" id="UP000429607"/>
    </source>
</evidence>
<proteinExistence type="predicted"/>
<evidence type="ECO:0000313" key="5">
    <source>
        <dbReference type="Proteomes" id="UP000434957"/>
    </source>
</evidence>
<protein>
    <submittedName>
        <fullName evidence="3">Uncharacterized protein</fullName>
    </submittedName>
</protein>
<dbReference type="AlphaFoldDB" id="A0A6A4FZW9"/>
<evidence type="ECO:0000313" key="3">
    <source>
        <dbReference type="EMBL" id="KAE9354600.1"/>
    </source>
</evidence>